<dbReference type="OrthoDB" id="1939479at2759"/>
<evidence type="ECO:0000256" key="4">
    <source>
        <dbReference type="SAM" id="MobiDB-lite"/>
    </source>
</evidence>
<feature type="compositionally biased region" description="Basic and acidic residues" evidence="4">
    <location>
        <begin position="147"/>
        <end position="160"/>
    </location>
</feature>
<dbReference type="Pfam" id="PF02902">
    <property type="entry name" value="Peptidase_C48"/>
    <property type="match status" value="1"/>
</dbReference>
<dbReference type="EMBL" id="JACXVP010000010">
    <property type="protein sequence ID" value="KAG5581026.1"/>
    <property type="molecule type" value="Genomic_DNA"/>
</dbReference>
<dbReference type="Proteomes" id="UP000824120">
    <property type="component" value="Chromosome 10"/>
</dbReference>
<dbReference type="PANTHER" id="PTHR31470:SF46">
    <property type="entry name" value="ULP1 PROTEASE FAMILY, C-TERMINAL CATALYTIC DOMAIN CONTAINING PROTEIN"/>
    <property type="match status" value="1"/>
</dbReference>
<dbReference type="Gene3D" id="3.40.395.10">
    <property type="entry name" value="Adenoviral Proteinase, Chain A"/>
    <property type="match status" value="1"/>
</dbReference>
<sequence length="562" mass="65882">MDETIQEASSMTTAQSFIGVASSSNIKCSFCLCEECEQQHDYFIIRVKELTDIFKEMTYNINVHTSKKISQPLKCRRLKKSISQSLSIISERNKSMTTAPSHSNPKGKEKEEEQEKEEEKEKEKEKEEKEKKQEKEEEEKKKKKKKQEKEKEKEKVKKKAKEKEKKVKVVSCDVKQQYPFEGFNIDGKGPTELMSSFSQWINEGLYKHHAKKRDKDDHYLANCSDLEFKQLDFVFAFPKKKDWFYYMDVILYYLLKKSKQQSHSKYRYITTNCFFKTYIDNASVIPEYENKIVGTIKGFDEVYVPVNCNGEFHWVLAVVVLKERCIKVYDSMSSSRTNRKLCAEIQKLSTMLPNYLESSEFYEQKDQTNWSVLESYQGKNKSHPFEVYMLLVLPNKQAIVYKYSIRLFFKSYHYRNVMLILGLLYFLIDDIPCSDCEVFVAAYAEFLSDGLQIPSDGIISQSLCLRYASLLWNYGILKARSGYVNTNIMAPVKRKIVLTKETTNTKIQIQKGHRTRTCRKKNENSTTTLLEELASEAVSSSQVEAEFSQKEYEERERKKCSR</sequence>
<evidence type="ECO:0000259" key="5">
    <source>
        <dbReference type="PROSITE" id="PS50600"/>
    </source>
</evidence>
<feature type="region of interest" description="Disordered" evidence="4">
    <location>
        <begin position="89"/>
        <end position="160"/>
    </location>
</feature>
<name>A0A9J5WZ32_SOLCO</name>
<dbReference type="AlphaFoldDB" id="A0A9J5WZ32"/>
<keyword evidence="2" id="KW-0645">Protease</keyword>
<comment type="similarity">
    <text evidence="1">Belongs to the peptidase C48 family.</text>
</comment>
<dbReference type="InterPro" id="IPR003653">
    <property type="entry name" value="Peptidase_C48_C"/>
</dbReference>
<dbReference type="PANTHER" id="PTHR31470">
    <property type="entry name" value="CYSTEINE PROTEINASES SUPERFAMILY PROTEIN-RELATED-RELATED"/>
    <property type="match status" value="1"/>
</dbReference>
<keyword evidence="3" id="KW-0378">Hydrolase</keyword>
<gene>
    <name evidence="6" type="ORF">H5410_051653</name>
</gene>
<feature type="compositionally biased region" description="Basic and acidic residues" evidence="4">
    <location>
        <begin position="547"/>
        <end position="562"/>
    </location>
</feature>
<reference evidence="6 7" key="1">
    <citation type="submission" date="2020-09" db="EMBL/GenBank/DDBJ databases">
        <title>De no assembly of potato wild relative species, Solanum commersonii.</title>
        <authorList>
            <person name="Cho K."/>
        </authorList>
    </citation>
    <scope>NUCLEOTIDE SEQUENCE [LARGE SCALE GENOMIC DNA]</scope>
    <source>
        <strain evidence="6">LZ3.2</strain>
        <tissue evidence="6">Leaf</tissue>
    </source>
</reference>
<dbReference type="SUPFAM" id="SSF54001">
    <property type="entry name" value="Cysteine proteinases"/>
    <property type="match status" value="1"/>
</dbReference>
<comment type="caution">
    <text evidence="6">The sequence shown here is derived from an EMBL/GenBank/DDBJ whole genome shotgun (WGS) entry which is preliminary data.</text>
</comment>
<evidence type="ECO:0000313" key="7">
    <source>
        <dbReference type="Proteomes" id="UP000824120"/>
    </source>
</evidence>
<accession>A0A9J5WZ32</accession>
<evidence type="ECO:0000313" key="6">
    <source>
        <dbReference type="EMBL" id="KAG5581026.1"/>
    </source>
</evidence>
<dbReference type="GO" id="GO:0006508">
    <property type="term" value="P:proteolysis"/>
    <property type="evidence" value="ECO:0007669"/>
    <property type="project" value="UniProtKB-KW"/>
</dbReference>
<dbReference type="PROSITE" id="PS50600">
    <property type="entry name" value="ULP_PROTEASE"/>
    <property type="match status" value="1"/>
</dbReference>
<evidence type="ECO:0000256" key="2">
    <source>
        <dbReference type="ARBA" id="ARBA00022670"/>
    </source>
</evidence>
<protein>
    <recommendedName>
        <fullName evidence="5">Ubiquitin-like protease family profile domain-containing protein</fullName>
    </recommendedName>
</protein>
<dbReference type="InterPro" id="IPR038765">
    <property type="entry name" value="Papain-like_cys_pep_sf"/>
</dbReference>
<dbReference type="GO" id="GO:0008234">
    <property type="term" value="F:cysteine-type peptidase activity"/>
    <property type="evidence" value="ECO:0007669"/>
    <property type="project" value="InterPro"/>
</dbReference>
<evidence type="ECO:0000256" key="3">
    <source>
        <dbReference type="ARBA" id="ARBA00022801"/>
    </source>
</evidence>
<proteinExistence type="inferred from homology"/>
<keyword evidence="7" id="KW-1185">Reference proteome</keyword>
<feature type="domain" description="Ubiquitin-like protease family profile" evidence="5">
    <location>
        <begin position="226"/>
        <end position="447"/>
    </location>
</feature>
<organism evidence="6 7">
    <name type="scientific">Solanum commersonii</name>
    <name type="common">Commerson's wild potato</name>
    <name type="synonym">Commerson's nightshade</name>
    <dbReference type="NCBI Taxonomy" id="4109"/>
    <lineage>
        <taxon>Eukaryota</taxon>
        <taxon>Viridiplantae</taxon>
        <taxon>Streptophyta</taxon>
        <taxon>Embryophyta</taxon>
        <taxon>Tracheophyta</taxon>
        <taxon>Spermatophyta</taxon>
        <taxon>Magnoliopsida</taxon>
        <taxon>eudicotyledons</taxon>
        <taxon>Gunneridae</taxon>
        <taxon>Pentapetalae</taxon>
        <taxon>asterids</taxon>
        <taxon>lamiids</taxon>
        <taxon>Solanales</taxon>
        <taxon>Solanaceae</taxon>
        <taxon>Solanoideae</taxon>
        <taxon>Solaneae</taxon>
        <taxon>Solanum</taxon>
    </lineage>
</organism>
<feature type="compositionally biased region" description="Basic and acidic residues" evidence="4">
    <location>
        <begin position="106"/>
        <end position="140"/>
    </location>
</feature>
<evidence type="ECO:0000256" key="1">
    <source>
        <dbReference type="ARBA" id="ARBA00005234"/>
    </source>
</evidence>
<feature type="compositionally biased region" description="Polar residues" evidence="4">
    <location>
        <begin position="95"/>
        <end position="104"/>
    </location>
</feature>
<feature type="region of interest" description="Disordered" evidence="4">
    <location>
        <begin position="542"/>
        <end position="562"/>
    </location>
</feature>